<reference evidence="1" key="2">
    <citation type="submission" date="2020-07" db="EMBL/GenBank/DDBJ databases">
        <authorList>
            <person name="Vera ALvarez R."/>
            <person name="Arias-Moreno D.M."/>
            <person name="Jimenez-Jacinto V."/>
            <person name="Jimenez-Bremont J.F."/>
            <person name="Swaminathan K."/>
            <person name="Moose S.P."/>
            <person name="Guerrero-Gonzalez M.L."/>
            <person name="Marino-Ramirez L."/>
            <person name="Landsman D."/>
            <person name="Rodriguez-Kessler M."/>
            <person name="Delgado-Sanchez P."/>
        </authorList>
    </citation>
    <scope>NUCLEOTIDE SEQUENCE</scope>
    <source>
        <tissue evidence="1">Cladode</tissue>
    </source>
</reference>
<evidence type="ECO:0000313" key="1">
    <source>
        <dbReference type="EMBL" id="MBA4659318.1"/>
    </source>
</evidence>
<dbReference type="AlphaFoldDB" id="A0A7C9A4H7"/>
<reference evidence="1" key="1">
    <citation type="journal article" date="2013" name="J. Plant Res.">
        <title>Effect of fungi and light on seed germination of three Opuntia species from semiarid lands of central Mexico.</title>
        <authorList>
            <person name="Delgado-Sanchez P."/>
            <person name="Jimenez-Bremont J.F."/>
            <person name="Guerrero-Gonzalez Mde L."/>
            <person name="Flores J."/>
        </authorList>
    </citation>
    <scope>NUCLEOTIDE SEQUENCE</scope>
    <source>
        <tissue evidence="1">Cladode</tissue>
    </source>
</reference>
<dbReference type="EMBL" id="GISG01203534">
    <property type="protein sequence ID" value="MBA4659318.1"/>
    <property type="molecule type" value="Transcribed_RNA"/>
</dbReference>
<sequence length="131" mass="14481">MGDKVTRGCRKTGDLNGVFLQFDDVSNGGVPHPTAGEIKVVSTKGAIPERVGSTDALDYTRQRARGLRGEGEEEEVSLLRVQRDEVGGVVEGGIEERQWRSEGDDVVFRVWWVDEDLEVCEHLLVVREEGG</sequence>
<organism evidence="1">
    <name type="scientific">Opuntia streptacantha</name>
    <name type="common">Prickly pear cactus</name>
    <name type="synonym">Opuntia cardona</name>
    <dbReference type="NCBI Taxonomy" id="393608"/>
    <lineage>
        <taxon>Eukaryota</taxon>
        <taxon>Viridiplantae</taxon>
        <taxon>Streptophyta</taxon>
        <taxon>Embryophyta</taxon>
        <taxon>Tracheophyta</taxon>
        <taxon>Spermatophyta</taxon>
        <taxon>Magnoliopsida</taxon>
        <taxon>eudicotyledons</taxon>
        <taxon>Gunneridae</taxon>
        <taxon>Pentapetalae</taxon>
        <taxon>Caryophyllales</taxon>
        <taxon>Cactineae</taxon>
        <taxon>Cactaceae</taxon>
        <taxon>Opuntioideae</taxon>
        <taxon>Opuntia</taxon>
    </lineage>
</organism>
<proteinExistence type="predicted"/>
<name>A0A7C9A4H7_OPUST</name>
<protein>
    <submittedName>
        <fullName evidence="1">Uncharacterized protein</fullName>
    </submittedName>
</protein>
<accession>A0A7C9A4H7</accession>